<comment type="caution">
    <text evidence="10">The sequence shown here is derived from an EMBL/GenBank/DDBJ whole genome shotgun (WGS) entry which is preliminary data.</text>
</comment>
<accession>A0ABQ8HNI9</accession>
<evidence type="ECO:0000313" key="11">
    <source>
        <dbReference type="Proteomes" id="UP000827721"/>
    </source>
</evidence>
<keyword evidence="11" id="KW-1185">Reference proteome</keyword>
<evidence type="ECO:0000256" key="5">
    <source>
        <dbReference type="ARBA" id="ARBA00022723"/>
    </source>
</evidence>
<dbReference type="InterPro" id="IPR036396">
    <property type="entry name" value="Cyt_P450_sf"/>
</dbReference>
<comment type="similarity">
    <text evidence="3">Belongs to the cytochrome P450 family.</text>
</comment>
<evidence type="ECO:0000256" key="6">
    <source>
        <dbReference type="ARBA" id="ARBA00023002"/>
    </source>
</evidence>
<name>A0ABQ8HNI9_9ROSI</name>
<comment type="cofactor">
    <cofactor evidence="1">
        <name>heme</name>
        <dbReference type="ChEBI" id="CHEBI:30413"/>
    </cofactor>
</comment>
<keyword evidence="4" id="KW-0349">Heme</keyword>
<dbReference type="SUPFAM" id="SSF48264">
    <property type="entry name" value="Cytochrome P450"/>
    <property type="match status" value="1"/>
</dbReference>
<evidence type="ECO:0000256" key="1">
    <source>
        <dbReference type="ARBA" id="ARBA00001971"/>
    </source>
</evidence>
<dbReference type="EMBL" id="JAFEMO010000008">
    <property type="protein sequence ID" value="KAH7565829.1"/>
    <property type="molecule type" value="Genomic_DNA"/>
</dbReference>
<organism evidence="10 11">
    <name type="scientific">Xanthoceras sorbifolium</name>
    <dbReference type="NCBI Taxonomy" id="99658"/>
    <lineage>
        <taxon>Eukaryota</taxon>
        <taxon>Viridiplantae</taxon>
        <taxon>Streptophyta</taxon>
        <taxon>Embryophyta</taxon>
        <taxon>Tracheophyta</taxon>
        <taxon>Spermatophyta</taxon>
        <taxon>Magnoliopsida</taxon>
        <taxon>eudicotyledons</taxon>
        <taxon>Gunneridae</taxon>
        <taxon>Pentapetalae</taxon>
        <taxon>rosids</taxon>
        <taxon>malvids</taxon>
        <taxon>Sapindales</taxon>
        <taxon>Sapindaceae</taxon>
        <taxon>Xanthoceroideae</taxon>
        <taxon>Xanthoceras</taxon>
    </lineage>
</organism>
<evidence type="ECO:0000256" key="2">
    <source>
        <dbReference type="ARBA" id="ARBA00004370"/>
    </source>
</evidence>
<reference evidence="10 11" key="1">
    <citation type="submission" date="2021-02" db="EMBL/GenBank/DDBJ databases">
        <title>Plant Genome Project.</title>
        <authorList>
            <person name="Zhang R.-G."/>
        </authorList>
    </citation>
    <scope>NUCLEOTIDE SEQUENCE [LARGE SCALE GENOMIC DNA]</scope>
    <source>
        <tissue evidence="10">Leaves</tissue>
    </source>
</reference>
<sequence>MSPRTSHRSINSNDVLKLAADKDDVKDEIVMLSVGLIAGGSLPLRLPMKQNSSPNYILQIASLDLQGLTKRMKAVAKVLDEFMKKIIDEHVQSKDDSKTKDFVDLMLSFM</sequence>
<evidence type="ECO:0000313" key="10">
    <source>
        <dbReference type="EMBL" id="KAH7565829.1"/>
    </source>
</evidence>
<protein>
    <submittedName>
        <fullName evidence="10">Uncharacterized protein</fullName>
    </submittedName>
</protein>
<comment type="subcellular location">
    <subcellularLocation>
        <location evidence="2">Membrane</location>
    </subcellularLocation>
</comment>
<evidence type="ECO:0000256" key="3">
    <source>
        <dbReference type="ARBA" id="ARBA00010617"/>
    </source>
</evidence>
<evidence type="ECO:0000256" key="4">
    <source>
        <dbReference type="ARBA" id="ARBA00022617"/>
    </source>
</evidence>
<dbReference type="PANTHER" id="PTHR47943">
    <property type="entry name" value="CYTOCHROME P450 93A3-LIKE"/>
    <property type="match status" value="1"/>
</dbReference>
<keyword evidence="6" id="KW-0560">Oxidoreductase</keyword>
<evidence type="ECO:0000256" key="7">
    <source>
        <dbReference type="ARBA" id="ARBA00023004"/>
    </source>
</evidence>
<dbReference type="Gene3D" id="1.10.630.10">
    <property type="entry name" value="Cytochrome P450"/>
    <property type="match status" value="1"/>
</dbReference>
<dbReference type="PANTHER" id="PTHR47943:SF2">
    <property type="entry name" value="CYTOCHROME P450"/>
    <property type="match status" value="1"/>
</dbReference>
<keyword evidence="7" id="KW-0408">Iron</keyword>
<dbReference type="Proteomes" id="UP000827721">
    <property type="component" value="Unassembled WGS sequence"/>
</dbReference>
<evidence type="ECO:0000256" key="9">
    <source>
        <dbReference type="ARBA" id="ARBA00023136"/>
    </source>
</evidence>
<gene>
    <name evidence="10" type="ORF">JRO89_XS08G0023300</name>
</gene>
<keyword evidence="8" id="KW-0503">Monooxygenase</keyword>
<evidence type="ECO:0000256" key="8">
    <source>
        <dbReference type="ARBA" id="ARBA00023033"/>
    </source>
</evidence>
<keyword evidence="9" id="KW-0472">Membrane</keyword>
<keyword evidence="5" id="KW-0479">Metal-binding</keyword>
<proteinExistence type="inferred from homology"/>